<proteinExistence type="predicted"/>
<feature type="transmembrane region" description="Helical" evidence="1">
    <location>
        <begin position="305"/>
        <end position="324"/>
    </location>
</feature>
<evidence type="ECO:0000313" key="4">
    <source>
        <dbReference type="EMBL" id="PSH58391.1"/>
    </source>
</evidence>
<reference evidence="5" key="1">
    <citation type="submission" date="2017-11" db="EMBL/GenBank/DDBJ databases">
        <authorList>
            <person name="Kuznetsova I."/>
            <person name="Sazanova A."/>
            <person name="Chirak E."/>
            <person name="Safronova V."/>
            <person name="Willems A."/>
        </authorList>
    </citation>
    <scope>NUCLEOTIDE SEQUENCE [LARGE SCALE GENOMIC DNA]</scope>
    <source>
        <strain evidence="5">PEPV15</strain>
    </source>
</reference>
<feature type="transmembrane region" description="Helical" evidence="1">
    <location>
        <begin position="47"/>
        <end position="67"/>
    </location>
</feature>
<protein>
    <recommendedName>
        <fullName evidence="6">Glycosyltransferase RgtA/B/C/D-like domain-containing protein</fullName>
    </recommendedName>
</protein>
<feature type="transmembrane region" description="Helical" evidence="1">
    <location>
        <begin position="336"/>
        <end position="361"/>
    </location>
</feature>
<dbReference type="InterPro" id="IPR058671">
    <property type="entry name" value="DUF6311_C"/>
</dbReference>
<feature type="domain" description="DUF6311" evidence="3">
    <location>
        <begin position="447"/>
        <end position="552"/>
    </location>
</feature>
<dbReference type="Pfam" id="PF25853">
    <property type="entry name" value="DUF6311_C"/>
    <property type="match status" value="1"/>
</dbReference>
<dbReference type="InterPro" id="IPR046278">
    <property type="entry name" value="DUF6311"/>
</dbReference>
<evidence type="ECO:0000313" key="5">
    <source>
        <dbReference type="Proteomes" id="UP000241158"/>
    </source>
</evidence>
<evidence type="ECO:0000256" key="1">
    <source>
        <dbReference type="SAM" id="Phobius"/>
    </source>
</evidence>
<accession>A0A2P7AW23</accession>
<feature type="transmembrane region" description="Helical" evidence="1">
    <location>
        <begin position="235"/>
        <end position="257"/>
    </location>
</feature>
<keyword evidence="1" id="KW-0472">Membrane</keyword>
<dbReference type="Pfam" id="PF19830">
    <property type="entry name" value="DUF6311"/>
    <property type="match status" value="1"/>
</dbReference>
<feature type="transmembrane region" description="Helical" evidence="1">
    <location>
        <begin position="119"/>
        <end position="136"/>
    </location>
</feature>
<dbReference type="AlphaFoldDB" id="A0A2P7AW23"/>
<organism evidence="4 5">
    <name type="scientific">Phyllobacterium endophyticum</name>
    <dbReference type="NCBI Taxonomy" id="1149773"/>
    <lineage>
        <taxon>Bacteria</taxon>
        <taxon>Pseudomonadati</taxon>
        <taxon>Pseudomonadota</taxon>
        <taxon>Alphaproteobacteria</taxon>
        <taxon>Hyphomicrobiales</taxon>
        <taxon>Phyllobacteriaceae</taxon>
        <taxon>Phyllobacterium</taxon>
    </lineage>
</organism>
<dbReference type="RefSeq" id="WP_106716833.1">
    <property type="nucleotide sequence ID" value="NZ_JACHXT010000001.1"/>
</dbReference>
<feature type="domain" description="DUF6311" evidence="2">
    <location>
        <begin position="27"/>
        <end position="424"/>
    </location>
</feature>
<feature type="transmembrane region" description="Helical" evidence="1">
    <location>
        <begin position="198"/>
        <end position="223"/>
    </location>
</feature>
<keyword evidence="1" id="KW-0812">Transmembrane</keyword>
<gene>
    <name evidence="4" type="ORF">CU100_12355</name>
</gene>
<feature type="transmembrane region" description="Helical" evidence="1">
    <location>
        <begin position="168"/>
        <end position="186"/>
    </location>
</feature>
<comment type="caution">
    <text evidence="4">The sequence shown here is derived from an EMBL/GenBank/DDBJ whole genome shotgun (WGS) entry which is preliminary data.</text>
</comment>
<name>A0A2P7AW23_9HYPH</name>
<keyword evidence="1" id="KW-1133">Transmembrane helix</keyword>
<dbReference type="EMBL" id="PGGN01000002">
    <property type="protein sequence ID" value="PSH58391.1"/>
    <property type="molecule type" value="Genomic_DNA"/>
</dbReference>
<keyword evidence="5" id="KW-1185">Reference proteome</keyword>
<feature type="transmembrane region" description="Helical" evidence="1">
    <location>
        <begin position="20"/>
        <end position="40"/>
    </location>
</feature>
<evidence type="ECO:0008006" key="6">
    <source>
        <dbReference type="Google" id="ProtNLM"/>
    </source>
</evidence>
<evidence type="ECO:0000259" key="2">
    <source>
        <dbReference type="Pfam" id="PF19830"/>
    </source>
</evidence>
<sequence length="714" mass="77625">MAGTANSTGTFGTTPRSADLSFIASAAILGAAFAFCLFPVEQLLDMWIWWQRSAGDMAAGLIGYFAFAVDDWRWPIFHTVRLDPPQGVNVIYTDLVPVLALVGKGVYNLTGQVPLYMGKWILFSYVMQSLIAALIFRQLGLSRISALIGAAIILLMPSFMFRFAHIGLVAHFLVLASILFYIRTTTVASAKEVVWEAIAIGCYILVNPYLLAMSATIFFAGVLDAAYRGRFSWRFAGASIAITSSVTAALAIIFGIVGQDSGVPSVGGFGLYSMNLLSPFVPQLSNLQGNGNYILDVTGGQYEGFNYLGAGILVLLAAATLILVKKRHSRHYNHMFLVLGVVALTLFALSNRIFVGTQLIVRLPYQDLPVLSSLTSIFRSSGRFFWPVSYLVAIVSIVVIARQMKRSHLAAVLAIALCLQAYDQWPNIRRTQIANSSEVDALDINLWSSAVSSHTEVTIHPDYYCIDPAKHSLVTQLQFLAVRNHLPVNAVYINRKSPDCSTRFPVRSLSELATTADPLVVIFNKRSSRQLLKTDAAKGFDCRELPYAFVCARETNSATIQHIGEAVTDPVIPLGMELSVLGDDAGVGFLASGWSIPEPAIRWAEGDTSAIVGDLVNPVCNSLTFQAKAMPLAFGGYSVGEPILALNGKDYGRPSTISSADGVLSYTFDLGGNCVKNVNVELKFDSLKSPEDLGMSGDTRRLSLAFKWYKFTGD</sequence>
<dbReference type="OrthoDB" id="1814621at2"/>
<feature type="transmembrane region" description="Helical" evidence="1">
    <location>
        <begin position="142"/>
        <end position="161"/>
    </location>
</feature>
<feature type="transmembrane region" description="Helical" evidence="1">
    <location>
        <begin position="384"/>
        <end position="401"/>
    </location>
</feature>
<evidence type="ECO:0000259" key="3">
    <source>
        <dbReference type="Pfam" id="PF25853"/>
    </source>
</evidence>
<dbReference type="Proteomes" id="UP000241158">
    <property type="component" value="Unassembled WGS sequence"/>
</dbReference>